<feature type="chain" id="PRO_5022914778" evidence="1">
    <location>
        <begin position="22"/>
        <end position="901"/>
    </location>
</feature>
<dbReference type="AlphaFoldDB" id="A0A5B8XMZ5"/>
<sequence length="901" mass="92688">MRVLISIVGLFFLLVFSGCSGCDDDCPGGCPEGSVCNAESGLCVNAGECPGGCPAGLACVDGACTTPPIQCQAPQEACDPRFETNDGFLCLSFDGVSASCYEQCQAGECAGGSLCFFVESSLDPACTSNDECGANQACQFGACRDTICQPSECEGPIAGLDTCRALYEGDPNFPNGAICANAGNDASYCFAAGPRTEGESCSALDQALISGNISNLCSPGLGCLGGICRALCDQNSSCASGDCLLAEESIAGPDTGFCGEQCEPFSQGECGEGQSCQPVAADLGLCVPSGNLPAFSRCEPGASQCEDGTFCVVLQEPNVAQGLAGEARCHPICDIRDAPAEADGSVSPTTQALRDSRCPNPPVDPAGIVLAHLATDLEEFDVYVGDSLAGQLEPRSQFNDGVFEIEPGRTTLALRPAGGPSTDVPLAEFVFDAESGGTYEIEILAAGSEPEVRAREFALGSVSVIHASTDLGPLDLVGVPSGEEPNDQNQTLFVEGLEPGVSVEASAFEGDVLVFEAGAERTRFSALIISELGLTAGDANYVSGTLDALDSAALEIVNLPIPAPLEPTGGDRFICSSLGNDVFGFCQQTCESSESYLNAETCQGEGMGCAPVFLDDTAEWKDICAPIGSKVEGSQCNPFGIAQCQRGLYCQEYGNAAPDFDPQLRGVCHSLCATDGTFGCEAGRECKLIDDELIAGECAVACESEMFGDASCPTGQNSCLPSASLVLETVGASEPSVRDEPTYCSASGLIAPGEMCSGADCVPQAECLYPRSAQTDFLFSLLSPYVGAQGLVPTCTLRCDPFSGTGCANGETCLFNYPYSADVGHCAPVVESALPGAPCTRPGEACGQDSICVADPAGNLCFRFCEYEGPDSNGVLSQSTCPAGMECAALVADLGVCRDPR</sequence>
<organism evidence="2 3">
    <name type="scientific">Microvenator marinus</name>
    <dbReference type="NCBI Taxonomy" id="2600177"/>
    <lineage>
        <taxon>Bacteria</taxon>
        <taxon>Deltaproteobacteria</taxon>
        <taxon>Bradymonadales</taxon>
        <taxon>Microvenatoraceae</taxon>
        <taxon>Microvenator</taxon>
    </lineage>
</organism>
<reference evidence="2 3" key="1">
    <citation type="submission" date="2019-08" db="EMBL/GenBank/DDBJ databases">
        <authorList>
            <person name="Liang Q."/>
        </authorList>
    </citation>
    <scope>NUCLEOTIDE SEQUENCE [LARGE SCALE GENOMIC DNA]</scope>
    <source>
        <strain evidence="2 3">V1718</strain>
    </source>
</reference>
<accession>A0A5B8XMZ5</accession>
<evidence type="ECO:0000313" key="2">
    <source>
        <dbReference type="EMBL" id="QED27014.1"/>
    </source>
</evidence>
<dbReference type="KEGG" id="bbae:FRD01_07115"/>
<dbReference type="OrthoDB" id="5526172at2"/>
<proteinExistence type="predicted"/>
<keyword evidence="1" id="KW-0732">Signal</keyword>
<name>A0A5B8XMZ5_9DELT</name>
<dbReference type="PROSITE" id="PS51257">
    <property type="entry name" value="PROKAR_LIPOPROTEIN"/>
    <property type="match status" value="1"/>
</dbReference>
<protein>
    <submittedName>
        <fullName evidence="2">DUF4397 domain-containing protein</fullName>
    </submittedName>
</protein>
<evidence type="ECO:0000313" key="3">
    <source>
        <dbReference type="Proteomes" id="UP000321595"/>
    </source>
</evidence>
<gene>
    <name evidence="2" type="ORF">FRD01_07115</name>
</gene>
<evidence type="ECO:0000256" key="1">
    <source>
        <dbReference type="SAM" id="SignalP"/>
    </source>
</evidence>
<feature type="signal peptide" evidence="1">
    <location>
        <begin position="1"/>
        <end position="21"/>
    </location>
</feature>
<dbReference type="Proteomes" id="UP000321595">
    <property type="component" value="Chromosome"/>
</dbReference>
<dbReference type="RefSeq" id="WP_146958699.1">
    <property type="nucleotide sequence ID" value="NZ_CP042467.1"/>
</dbReference>
<dbReference type="EMBL" id="CP042467">
    <property type="protein sequence ID" value="QED27014.1"/>
    <property type="molecule type" value="Genomic_DNA"/>
</dbReference>
<keyword evidence="3" id="KW-1185">Reference proteome</keyword>